<name>A0A316UUZ2_9BASI</name>
<dbReference type="OrthoDB" id="69641at2759"/>
<dbReference type="RefSeq" id="XP_025363711.1">
    <property type="nucleotide sequence ID" value="XM_025504071.1"/>
</dbReference>
<dbReference type="AlphaFoldDB" id="A0A316UUZ2"/>
<evidence type="ECO:0000259" key="2">
    <source>
        <dbReference type="Pfam" id="PF01205"/>
    </source>
</evidence>
<sequence length="142" mass="15508">AWRCLALKRGRDGLGGPNDYGLEEGSDDDGERWGGDRVLKAMREVGAVDLLVVVSRWYGGTNLGPVRFDHMRTCAREALKAHMDEEALGPLREELSGLDGEIARLRGQGAATAASYADLDDLDKAQRLVTAKKKTVELLAKR</sequence>
<feature type="domain" description="Impact N-terminal" evidence="2">
    <location>
        <begin position="21"/>
        <end position="79"/>
    </location>
</feature>
<dbReference type="GO" id="GO:0140469">
    <property type="term" value="P:GCN2-mediated signaling"/>
    <property type="evidence" value="ECO:0007669"/>
    <property type="project" value="TreeGrafter"/>
</dbReference>
<gene>
    <name evidence="3" type="ORF">BDZ90DRAFT_210386</name>
</gene>
<dbReference type="InterPro" id="IPR036956">
    <property type="entry name" value="Impact_N_sf"/>
</dbReference>
<dbReference type="PANTHER" id="PTHR16301">
    <property type="entry name" value="IMPACT-RELATED"/>
    <property type="match status" value="1"/>
</dbReference>
<dbReference type="GO" id="GO:0006446">
    <property type="term" value="P:regulation of translational initiation"/>
    <property type="evidence" value="ECO:0007669"/>
    <property type="project" value="TreeGrafter"/>
</dbReference>
<keyword evidence="4" id="KW-1185">Reference proteome</keyword>
<dbReference type="PANTHER" id="PTHR16301:SF25">
    <property type="entry name" value="PROTEIN IMPACT"/>
    <property type="match status" value="1"/>
</dbReference>
<dbReference type="Pfam" id="PF01205">
    <property type="entry name" value="Impact_N"/>
    <property type="match status" value="1"/>
</dbReference>
<evidence type="ECO:0000313" key="3">
    <source>
        <dbReference type="EMBL" id="PWN29099.1"/>
    </source>
</evidence>
<organism evidence="3 4">
    <name type="scientific">Jaminaea rosea</name>
    <dbReference type="NCBI Taxonomy" id="1569628"/>
    <lineage>
        <taxon>Eukaryota</taxon>
        <taxon>Fungi</taxon>
        <taxon>Dikarya</taxon>
        <taxon>Basidiomycota</taxon>
        <taxon>Ustilaginomycotina</taxon>
        <taxon>Exobasidiomycetes</taxon>
        <taxon>Microstromatales</taxon>
        <taxon>Microstromatales incertae sedis</taxon>
        <taxon>Jaminaea</taxon>
    </lineage>
</organism>
<dbReference type="Gene3D" id="3.30.230.30">
    <property type="entry name" value="Impact, N-terminal domain"/>
    <property type="match status" value="1"/>
</dbReference>
<evidence type="ECO:0000256" key="1">
    <source>
        <dbReference type="ARBA" id="ARBA00007665"/>
    </source>
</evidence>
<feature type="non-terminal residue" evidence="3">
    <location>
        <position position="142"/>
    </location>
</feature>
<dbReference type="EMBL" id="KZ819664">
    <property type="protein sequence ID" value="PWN29099.1"/>
    <property type="molecule type" value="Genomic_DNA"/>
</dbReference>
<comment type="similarity">
    <text evidence="1">Belongs to the IMPACT family.</text>
</comment>
<evidence type="ECO:0000313" key="4">
    <source>
        <dbReference type="Proteomes" id="UP000245884"/>
    </source>
</evidence>
<accession>A0A316UUZ2</accession>
<dbReference type="GeneID" id="37025894"/>
<feature type="non-terminal residue" evidence="3">
    <location>
        <position position="1"/>
    </location>
</feature>
<dbReference type="GO" id="GO:0005737">
    <property type="term" value="C:cytoplasm"/>
    <property type="evidence" value="ECO:0007669"/>
    <property type="project" value="TreeGrafter"/>
</dbReference>
<protein>
    <recommendedName>
        <fullName evidence="2">Impact N-terminal domain-containing protein</fullName>
    </recommendedName>
</protein>
<dbReference type="InterPro" id="IPR020568">
    <property type="entry name" value="Ribosomal_Su5_D2-typ_SF"/>
</dbReference>
<dbReference type="SUPFAM" id="SSF54211">
    <property type="entry name" value="Ribosomal protein S5 domain 2-like"/>
    <property type="match status" value="1"/>
</dbReference>
<dbReference type="STRING" id="1569628.A0A316UUZ2"/>
<reference evidence="3 4" key="1">
    <citation type="journal article" date="2018" name="Mol. Biol. Evol.">
        <title>Broad Genomic Sampling Reveals a Smut Pathogenic Ancestry of the Fungal Clade Ustilaginomycotina.</title>
        <authorList>
            <person name="Kijpornyongpan T."/>
            <person name="Mondo S.J."/>
            <person name="Barry K."/>
            <person name="Sandor L."/>
            <person name="Lee J."/>
            <person name="Lipzen A."/>
            <person name="Pangilinan J."/>
            <person name="LaButti K."/>
            <person name="Hainaut M."/>
            <person name="Henrissat B."/>
            <person name="Grigoriev I.V."/>
            <person name="Spatafora J.W."/>
            <person name="Aime M.C."/>
        </authorList>
    </citation>
    <scope>NUCLEOTIDE SEQUENCE [LARGE SCALE GENOMIC DNA]</scope>
    <source>
        <strain evidence="3 4">MCA 5214</strain>
    </source>
</reference>
<dbReference type="InterPro" id="IPR023582">
    <property type="entry name" value="Impact"/>
</dbReference>
<dbReference type="Proteomes" id="UP000245884">
    <property type="component" value="Unassembled WGS sequence"/>
</dbReference>
<dbReference type="InterPro" id="IPR001498">
    <property type="entry name" value="Impact_N"/>
</dbReference>
<proteinExistence type="inferred from homology"/>